<reference evidence="2 3" key="1">
    <citation type="submission" date="2020-08" db="EMBL/GenBank/DDBJ databases">
        <title>Genomic Encyclopedia of Type Strains, Phase IV (KMG-IV): sequencing the most valuable type-strain genomes for metagenomic binning, comparative biology and taxonomic classification.</title>
        <authorList>
            <person name="Goeker M."/>
        </authorList>
    </citation>
    <scope>NUCLEOTIDE SEQUENCE [LARGE SCALE GENOMIC DNA]</scope>
    <source>
        <strain evidence="2 3">DSM 17075</strain>
    </source>
</reference>
<dbReference type="Gene3D" id="6.10.250.2540">
    <property type="match status" value="1"/>
</dbReference>
<name>A0A840DS98_9BACL</name>
<dbReference type="EMBL" id="JACIDE010000015">
    <property type="protein sequence ID" value="MBB4074485.1"/>
    <property type="molecule type" value="Genomic_DNA"/>
</dbReference>
<evidence type="ECO:0000313" key="3">
    <source>
        <dbReference type="Proteomes" id="UP000559598"/>
    </source>
</evidence>
<keyword evidence="1" id="KW-0175">Coiled coil</keyword>
<dbReference type="SUPFAM" id="SSF57997">
    <property type="entry name" value="Tropomyosin"/>
    <property type="match status" value="1"/>
</dbReference>
<dbReference type="AlphaFoldDB" id="A0A840DS98"/>
<proteinExistence type="predicted"/>
<keyword evidence="3" id="KW-1185">Reference proteome</keyword>
<comment type="caution">
    <text evidence="2">The sequence shown here is derived from an EMBL/GenBank/DDBJ whole genome shotgun (WGS) entry which is preliminary data.</text>
</comment>
<evidence type="ECO:0000256" key="1">
    <source>
        <dbReference type="SAM" id="Coils"/>
    </source>
</evidence>
<protein>
    <submittedName>
        <fullName evidence="2">Chromosome segregation ATPase</fullName>
    </submittedName>
</protein>
<accession>A0A840DS98</accession>
<sequence>MEKITNEMIWQAVKELANQLRRHSEETNRRFAQIDQRFEQIDEQFAQINQRFEQIDEQFAQTKQQLAEVKEQLDEFGQNIVQMDKQLTDVANGQKILVEELFDNKKELKRVKTVLNMY</sequence>
<feature type="coiled-coil region" evidence="1">
    <location>
        <begin position="52"/>
        <end position="86"/>
    </location>
</feature>
<evidence type="ECO:0000313" key="2">
    <source>
        <dbReference type="EMBL" id="MBB4074485.1"/>
    </source>
</evidence>
<dbReference type="Gene3D" id="3.90.20.10">
    <property type="match status" value="1"/>
</dbReference>
<dbReference type="Proteomes" id="UP000559598">
    <property type="component" value="Unassembled WGS sequence"/>
</dbReference>
<dbReference type="RefSeq" id="WP_183184819.1">
    <property type="nucleotide sequence ID" value="NZ_BMNP01000033.1"/>
</dbReference>
<organism evidence="2 3">
    <name type="scientific">Anoxybacteroides voinovskiense</name>
    <dbReference type="NCBI Taxonomy" id="230470"/>
    <lineage>
        <taxon>Bacteria</taxon>
        <taxon>Bacillati</taxon>
        <taxon>Bacillota</taxon>
        <taxon>Bacilli</taxon>
        <taxon>Bacillales</taxon>
        <taxon>Anoxybacillaceae</taxon>
        <taxon>Anoxybacteroides</taxon>
    </lineage>
</organism>
<gene>
    <name evidence="2" type="ORF">GGR02_002252</name>
</gene>